<feature type="coiled-coil region" evidence="1">
    <location>
        <begin position="60"/>
        <end position="87"/>
    </location>
</feature>
<organism evidence="3 4">
    <name type="scientific">Corynebacterium striatum</name>
    <dbReference type="NCBI Taxonomy" id="43770"/>
    <lineage>
        <taxon>Bacteria</taxon>
        <taxon>Bacillati</taxon>
        <taxon>Actinomycetota</taxon>
        <taxon>Actinomycetes</taxon>
        <taxon>Mycobacteriales</taxon>
        <taxon>Corynebacteriaceae</taxon>
        <taxon>Corynebacterium</taxon>
    </lineage>
</organism>
<name>A0AAQ1TXT3_CORST</name>
<evidence type="ECO:0000256" key="1">
    <source>
        <dbReference type="SAM" id="Coils"/>
    </source>
</evidence>
<dbReference type="EMBL" id="BJLD01000001">
    <property type="protein sequence ID" value="GEA42038.1"/>
    <property type="molecule type" value="Genomic_DNA"/>
</dbReference>
<protein>
    <submittedName>
        <fullName evidence="3">Uncharacterized protein</fullName>
    </submittedName>
</protein>
<sequence length="119" mass="13832">MEWLLGIIATLSVPVVGGVFAWISQKAANKSQRETALIEQSGPDWKAFTDEMKDWTNKQLQERDASIKELREEVASLAQKLEVWKSRYYIAVHHIRQWRLKHPESISELPVPDELENDF</sequence>
<evidence type="ECO:0000313" key="2">
    <source>
        <dbReference type="EMBL" id="GEA42038.1"/>
    </source>
</evidence>
<dbReference type="AlphaFoldDB" id="A0AAQ1TXT3"/>
<reference evidence="3 4" key="1">
    <citation type="submission" date="2019-06" db="EMBL/GenBank/DDBJ databases">
        <title>Draft genome sequence of Corynebacterium striatum NBRC 15291.</title>
        <authorList>
            <person name="Miura T."/>
            <person name="Furukawa M."/>
            <person name="Shimamura M."/>
            <person name="Ohyama Y."/>
            <person name="Yamazoe A."/>
            <person name="Kawasaki H."/>
        </authorList>
    </citation>
    <scope>NUCLEOTIDE SEQUENCE [LARGE SCALE GENOMIC DNA]</scope>
    <source>
        <strain evidence="3 4">NBRC 15291</strain>
    </source>
</reference>
<proteinExistence type="predicted"/>
<comment type="caution">
    <text evidence="3">The sequence shown here is derived from an EMBL/GenBank/DDBJ whole genome shotgun (WGS) entry which is preliminary data.</text>
</comment>
<dbReference type="Proteomes" id="UP000315234">
    <property type="component" value="Unassembled WGS sequence"/>
</dbReference>
<evidence type="ECO:0000313" key="4">
    <source>
        <dbReference type="Proteomes" id="UP000315234"/>
    </source>
</evidence>
<gene>
    <name evidence="2" type="ORF">Cst04h_02080</name>
    <name evidence="3" type="ORF">Cst04h_29040</name>
</gene>
<accession>A0AAQ1TXT3</accession>
<dbReference type="EMBL" id="BJLD01000018">
    <property type="protein sequence ID" value="GEA44734.1"/>
    <property type="molecule type" value="Genomic_DNA"/>
</dbReference>
<keyword evidence="1" id="KW-0175">Coiled coil</keyword>
<evidence type="ECO:0000313" key="3">
    <source>
        <dbReference type="EMBL" id="GEA44734.1"/>
    </source>
</evidence>